<evidence type="ECO:0000313" key="4">
    <source>
        <dbReference type="EMBL" id="APG46543.1"/>
    </source>
</evidence>
<dbReference type="InterPro" id="IPR047057">
    <property type="entry name" value="MerR_fam"/>
</dbReference>
<feature type="compositionally biased region" description="Low complexity" evidence="2">
    <location>
        <begin position="209"/>
        <end position="222"/>
    </location>
</feature>
<feature type="region of interest" description="Disordered" evidence="2">
    <location>
        <begin position="551"/>
        <end position="656"/>
    </location>
</feature>
<feature type="region of interest" description="Disordered" evidence="2">
    <location>
        <begin position="238"/>
        <end position="343"/>
    </location>
</feature>
<feature type="region of interest" description="Disordered" evidence="2">
    <location>
        <begin position="137"/>
        <end position="176"/>
    </location>
</feature>
<dbReference type="PROSITE" id="PS50937">
    <property type="entry name" value="HTH_MERR_2"/>
    <property type="match status" value="1"/>
</dbReference>
<feature type="compositionally biased region" description="Pro residues" evidence="2">
    <location>
        <begin position="280"/>
        <end position="296"/>
    </location>
</feature>
<dbReference type="SUPFAM" id="SSF46955">
    <property type="entry name" value="Putative DNA-binding domain"/>
    <property type="match status" value="1"/>
</dbReference>
<name>A0A1L3I360_9RHOB</name>
<dbReference type="PANTHER" id="PTHR30204:SF15">
    <property type="entry name" value="BLL5018 PROTEIN"/>
    <property type="match status" value="1"/>
</dbReference>
<accession>A0A1L3I360</accession>
<evidence type="ECO:0000256" key="2">
    <source>
        <dbReference type="SAM" id="MobiDB-lite"/>
    </source>
</evidence>
<evidence type="ECO:0000256" key="1">
    <source>
        <dbReference type="ARBA" id="ARBA00023125"/>
    </source>
</evidence>
<dbReference type="InterPro" id="IPR000551">
    <property type="entry name" value="MerR-type_HTH_dom"/>
</dbReference>
<dbReference type="EMBL" id="CP016364">
    <property type="protein sequence ID" value="APG46543.1"/>
    <property type="molecule type" value="Genomic_DNA"/>
</dbReference>
<dbReference type="KEGG" id="php:PhaeoP97_01117"/>
<keyword evidence="5" id="KW-1185">Reference proteome</keyword>
<feature type="compositionally biased region" description="Low complexity" evidence="2">
    <location>
        <begin position="157"/>
        <end position="176"/>
    </location>
</feature>
<dbReference type="CDD" id="cd04765">
    <property type="entry name" value="HTH_MlrA-like_sg2"/>
    <property type="match status" value="1"/>
</dbReference>
<dbReference type="Proteomes" id="UP000183859">
    <property type="component" value="Chromosome"/>
</dbReference>
<feature type="region of interest" description="Disordered" evidence="2">
    <location>
        <begin position="768"/>
        <end position="848"/>
    </location>
</feature>
<sequence>MSKSPDAFRTISEVAEWLGIQAHVLRFWESKFTQIKPVKRAGGRRYYRPADVDLLGSIKVLLHEKGLSIKDVQALLREHGPAHVAAMGGEQSVEDGAGDTATDTVGPATGEIIDAEASPFEAEETATAEEVAAPDALGSQAPRSDPPATAPDVHVGATPAQPAAPTVAPPGTAAAPPVAPPIAATAAADQGVIAPGHPAVSPITDGSQTPVSPSTAAAPATMPTVDGAEDEIVTAAASQGDQPAITPDPTMSASTASAGASAPTGSAPAAAAHPAAPGVPAEPMPASPVPASPVPAAPVSAAPATTGLPTDAPVAPAQIPDNAAPLSPAAMPNAAGDSAASGEVFSPVAPAPAVPVAADVTPPEAAPTETTSLDPIDAAVADTGSLHPPAMMPSETAIPTPAQTSDVAMPPVGEAGQADFADLPPAAAPLSEPQPLADAAPSGAPLDPLDLPASPSAENQPKANPQPDFAQDTTKAAAHPVEATAPETVPATETITETATPDHAATNADMVADTPEQADLWTDVPEARTETASDGLGEQDADAAVAPVVPVDSGPELVDSAAPAELPQEITTEPAIENTAPQDSPWSDSTDAPARALSRDETALPAEDATGSAAESAPELPATDPAALPDVEPALGDDATPQPETIPDVPVFDQDDSPVPVAEVLDADPALPDVAAASTEPSETISETPVELLAEGMPEQPEAATEDVRADDIIADQAIADQPPLDEPLSEFIAAAPADTLPDDNEAPTPDAEPISFVDAAVDPVAPVELSGEPPLEPQVLASATDPVAPTLNMAPTLDTAEISAPIEKADHDTLARPEGVAADDLAPDLPADLPDLAEPSPVDVASPVAPELDPLDTPLDESFVSDAVLNATAVDNALLDAPLQDDMPLHAPELASLDQETAAPDGTEAEDLAVPEAFADNTEPHDSLENLEPVTAPEAPAMVEPAQTDIELAPAEPEMAEAPAPLPVPLVIDAPDTPAEPVQHSARVLAQLAAVSILPADHMAQARACAEALRAHRGTT</sequence>
<reference evidence="5" key="1">
    <citation type="submission" date="2016-07" db="EMBL/GenBank/DDBJ databases">
        <title>Phaeobacter portensis sp. nov., a tropodithietic acid producing bacterium isolated from a German harbor.</title>
        <authorList>
            <person name="Freese H.M."/>
            <person name="Bunk B."/>
            <person name="Breider S."/>
            <person name="Brinkhoff T."/>
        </authorList>
    </citation>
    <scope>NUCLEOTIDE SEQUENCE [LARGE SCALE GENOMIC DNA]</scope>
    <source>
        <strain evidence="5">P97</strain>
    </source>
</reference>
<dbReference type="AlphaFoldDB" id="A0A1L3I360"/>
<protein>
    <submittedName>
        <fullName evidence="4">Putative transcriptional regulator</fullName>
    </submittedName>
</protein>
<dbReference type="GO" id="GO:0003700">
    <property type="term" value="F:DNA-binding transcription factor activity"/>
    <property type="evidence" value="ECO:0007669"/>
    <property type="project" value="InterPro"/>
</dbReference>
<keyword evidence="1" id="KW-0238">DNA-binding</keyword>
<feature type="region of interest" description="Disordered" evidence="2">
    <location>
        <begin position="194"/>
        <end position="222"/>
    </location>
</feature>
<dbReference type="Gene3D" id="1.10.1660.10">
    <property type="match status" value="1"/>
</dbReference>
<proteinExistence type="predicted"/>
<feature type="compositionally biased region" description="Low complexity" evidence="2">
    <location>
        <begin position="421"/>
        <end position="457"/>
    </location>
</feature>
<dbReference type="InterPro" id="IPR009061">
    <property type="entry name" value="DNA-bd_dom_put_sf"/>
</dbReference>
<feature type="compositionally biased region" description="Polar residues" evidence="2">
    <location>
        <begin position="579"/>
        <end position="590"/>
    </location>
</feature>
<organism evidence="4 5">
    <name type="scientific">Phaeobacter porticola</name>
    <dbReference type="NCBI Taxonomy" id="1844006"/>
    <lineage>
        <taxon>Bacteria</taxon>
        <taxon>Pseudomonadati</taxon>
        <taxon>Pseudomonadota</taxon>
        <taxon>Alphaproteobacteria</taxon>
        <taxon>Rhodobacterales</taxon>
        <taxon>Roseobacteraceae</taxon>
        <taxon>Phaeobacter</taxon>
    </lineage>
</organism>
<gene>
    <name evidence="4" type="ORF">PhaeoP97_01117</name>
</gene>
<feature type="compositionally biased region" description="Low complexity" evidence="2">
    <location>
        <begin position="249"/>
        <end position="279"/>
    </location>
</feature>
<dbReference type="GO" id="GO:0003677">
    <property type="term" value="F:DNA binding"/>
    <property type="evidence" value="ECO:0007669"/>
    <property type="project" value="UniProtKB-KW"/>
</dbReference>
<dbReference type="PANTHER" id="PTHR30204">
    <property type="entry name" value="REDOX-CYCLING DRUG-SENSING TRANSCRIPTIONAL ACTIVATOR SOXR"/>
    <property type="match status" value="1"/>
</dbReference>
<dbReference type="STRING" id="1844006.PhaeoP97_01117"/>
<dbReference type="RefSeq" id="WP_072504226.1">
    <property type="nucleotide sequence ID" value="NZ_CP016364.1"/>
</dbReference>
<feature type="compositionally biased region" description="Low complexity" evidence="2">
    <location>
        <begin position="823"/>
        <end position="848"/>
    </location>
</feature>
<dbReference type="Pfam" id="PF13411">
    <property type="entry name" value="MerR_1"/>
    <property type="match status" value="1"/>
</dbReference>
<feature type="region of interest" description="Disordered" evidence="2">
    <location>
        <begin position="385"/>
        <end position="486"/>
    </location>
</feature>
<evidence type="ECO:0000259" key="3">
    <source>
        <dbReference type="PROSITE" id="PS50937"/>
    </source>
</evidence>
<dbReference type="SMART" id="SM00422">
    <property type="entry name" value="HTH_MERR"/>
    <property type="match status" value="1"/>
</dbReference>
<feature type="domain" description="HTH merR-type" evidence="3">
    <location>
        <begin position="10"/>
        <end position="78"/>
    </location>
</feature>
<evidence type="ECO:0000313" key="5">
    <source>
        <dbReference type="Proteomes" id="UP000183859"/>
    </source>
</evidence>